<keyword evidence="2" id="KW-0732">Signal</keyword>
<dbReference type="Gene3D" id="3.10.50.40">
    <property type="match status" value="2"/>
</dbReference>
<dbReference type="PANTHER" id="PTHR47245:SF2">
    <property type="entry name" value="PEPTIDYL-PROLYL CIS-TRANS ISOMERASE HP_0175-RELATED"/>
    <property type="match status" value="1"/>
</dbReference>
<dbReference type="GO" id="GO:0016853">
    <property type="term" value="F:isomerase activity"/>
    <property type="evidence" value="ECO:0007669"/>
    <property type="project" value="UniProtKB-KW"/>
</dbReference>
<accession>A0ABW9Z8K4</accession>
<dbReference type="PROSITE" id="PS50198">
    <property type="entry name" value="PPIC_PPIASE_2"/>
    <property type="match status" value="2"/>
</dbReference>
<gene>
    <name evidence="4" type="ORF">GV828_04355</name>
</gene>
<name>A0ABW9Z8K4_9FLAO</name>
<dbReference type="RefSeq" id="WP_166536258.1">
    <property type="nucleotide sequence ID" value="NZ_JAABLM010000004.1"/>
</dbReference>
<dbReference type="Pfam" id="PF13145">
    <property type="entry name" value="Rotamase_2"/>
    <property type="match status" value="1"/>
</dbReference>
<dbReference type="Pfam" id="PF13616">
    <property type="entry name" value="Rotamase_3"/>
    <property type="match status" value="1"/>
</dbReference>
<dbReference type="Pfam" id="PF00639">
    <property type="entry name" value="Rotamase"/>
    <property type="match status" value="1"/>
</dbReference>
<dbReference type="InterPro" id="IPR050245">
    <property type="entry name" value="PrsA_foldase"/>
</dbReference>
<evidence type="ECO:0000256" key="2">
    <source>
        <dbReference type="SAM" id="SignalP"/>
    </source>
</evidence>
<proteinExistence type="predicted"/>
<feature type="domain" description="PpiC" evidence="3">
    <location>
        <begin position="122"/>
        <end position="224"/>
    </location>
</feature>
<evidence type="ECO:0000259" key="3">
    <source>
        <dbReference type="PROSITE" id="PS50198"/>
    </source>
</evidence>
<dbReference type="InterPro" id="IPR046357">
    <property type="entry name" value="PPIase_dom_sf"/>
</dbReference>
<keyword evidence="1" id="KW-0697">Rotamase</keyword>
<feature type="domain" description="PpiC" evidence="3">
    <location>
        <begin position="229"/>
        <end position="333"/>
    </location>
</feature>
<feature type="chain" id="PRO_5046796047" evidence="2">
    <location>
        <begin position="21"/>
        <end position="655"/>
    </location>
</feature>
<keyword evidence="1 4" id="KW-0413">Isomerase</keyword>
<dbReference type="SUPFAM" id="SSF54534">
    <property type="entry name" value="FKBP-like"/>
    <property type="match status" value="2"/>
</dbReference>
<reference evidence="5" key="1">
    <citation type="submission" date="2020-01" db="EMBL/GenBank/DDBJ databases">
        <title>Sphingomonas sp. strain CSW-10.</title>
        <authorList>
            <person name="Chen W.-M."/>
        </authorList>
    </citation>
    <scope>NUCLEOTIDE SEQUENCE [LARGE SCALE GENOMIC DNA]</scope>
    <source>
        <strain evidence="5">NST-5</strain>
    </source>
</reference>
<evidence type="ECO:0000313" key="5">
    <source>
        <dbReference type="Proteomes" id="UP000798602"/>
    </source>
</evidence>
<comment type="caution">
    <text evidence="4">The sequence shown here is derived from an EMBL/GenBank/DDBJ whole genome shotgun (WGS) entry which is preliminary data.</text>
</comment>
<keyword evidence="5" id="KW-1185">Reference proteome</keyword>
<dbReference type="Proteomes" id="UP000798602">
    <property type="component" value="Unassembled WGS sequence"/>
</dbReference>
<evidence type="ECO:0000256" key="1">
    <source>
        <dbReference type="PROSITE-ProRule" id="PRU00278"/>
    </source>
</evidence>
<evidence type="ECO:0000313" key="4">
    <source>
        <dbReference type="EMBL" id="NBL64430.1"/>
    </source>
</evidence>
<sequence>MNIKHLFLGLALTAGLYANAQSSAKEILFTIDGKPYYTDEFLRVYNKNIDLVKDESQKDPDQYLDLFVGYKLKISKAHKLGLQNGESYQAELRSHRNQLSKNYLTDSKVTDHLIQEAYSRSKKEVRASHILVLVNENASPADTLTAFKKITDIREKALKGEDFGELAVAYSEDPSAKENKGDLGYFSAFRMVYPFENAAFNTPKGQISKIAKTRFGYHIIKVADVRENRGQLTAAHIMILKPQDKNQAETEKAKTTINEIYTKLQQGENFESLAKQFSQDQSSAPKGGVLNRFGSGELSSEEFEEAAFALAKPGDYSKPVESAFGWHIIKLIEKHPVASFEDVKTDLENKIKRDERSRLITASMNEKLRNKYPIKRNEKLYNQIVQVVNDEYYKGEWKAPENTNIEGNLFNIENQPVKATEFISFLESEAKAPNAPKPVSKLVLTKYQSFVDKKLNEHYNQNLEKEFPEFAAVMDEYRDGLLLFDLMEKEIWEKAKTDSIGLQKFYESRKNQYQWNNRVEATVLSSTKADFMKNVQKMLKQGKSADQIKENFNKGGKVNVMSNEGIFDQTSNSLPKGLNIKTGVSDVIHDGEYYYVVKITKQLPAGNKTFEEAKGKVVNDYQQYLEEKWVSDLKKEFNVEVNQAVFNTVKGKMKS</sequence>
<dbReference type="PANTHER" id="PTHR47245">
    <property type="entry name" value="PEPTIDYLPROLYL ISOMERASE"/>
    <property type="match status" value="1"/>
</dbReference>
<organism evidence="4 5">
    <name type="scientific">Flavobacterium ichthyis</name>
    <dbReference type="NCBI Taxonomy" id="2698827"/>
    <lineage>
        <taxon>Bacteria</taxon>
        <taxon>Pseudomonadati</taxon>
        <taxon>Bacteroidota</taxon>
        <taxon>Flavobacteriia</taxon>
        <taxon>Flavobacteriales</taxon>
        <taxon>Flavobacteriaceae</taxon>
        <taxon>Flavobacterium</taxon>
    </lineage>
</organism>
<protein>
    <submittedName>
        <fullName evidence="4">Peptidylprolyl isomerase</fullName>
    </submittedName>
</protein>
<dbReference type="InterPro" id="IPR000297">
    <property type="entry name" value="PPIase_PpiC"/>
</dbReference>
<feature type="signal peptide" evidence="2">
    <location>
        <begin position="1"/>
        <end position="20"/>
    </location>
</feature>
<dbReference type="EMBL" id="JAABLM010000004">
    <property type="protein sequence ID" value="NBL64430.1"/>
    <property type="molecule type" value="Genomic_DNA"/>
</dbReference>